<gene>
    <name evidence="4" type="ORF">AB0H72_23760</name>
</gene>
<dbReference type="InterPro" id="IPR052967">
    <property type="entry name" value="Stress_Response_Assoc"/>
</dbReference>
<sequence>MAQHVEDLIGDAVYDLGGAKIGKVKRVYVDNASGAPTWASVSTGPFSEDSLVPLAGARLRDDPAELQVRVPKDAVKTAPHLAHDGLITQDSENDLFVHYGVDPNRSGWDDYGRHAGPPTRGEARATGNAGTTGNGGPTGNAGTTGRVGLRATAPEMDDTRRPDFVVRSEERLNIGTRQEVSGHARLHKYVVSEEQTITVPTSHEEIRIEREPVTDVSALPADFGDQEQEITLHADRVTVEKEMVPVERIRLVVDQVDDEQTITETVRKERIEIDGLDRDDTHR</sequence>
<feature type="domain" description="DUF2382" evidence="3">
    <location>
        <begin position="167"/>
        <end position="273"/>
    </location>
</feature>
<dbReference type="Pfam" id="PF09557">
    <property type="entry name" value="DUF2382"/>
    <property type="match status" value="1"/>
</dbReference>
<dbReference type="PANTHER" id="PTHR38463">
    <property type="entry name" value="STRESS RESPONSE PROTEIN YSNF"/>
    <property type="match status" value="1"/>
</dbReference>
<dbReference type="EMBL" id="JBFAIH010000015">
    <property type="protein sequence ID" value="MEV0365718.1"/>
    <property type="molecule type" value="Genomic_DNA"/>
</dbReference>
<dbReference type="RefSeq" id="WP_357982528.1">
    <property type="nucleotide sequence ID" value="NZ_JBFAIH010000015.1"/>
</dbReference>
<evidence type="ECO:0000313" key="4">
    <source>
        <dbReference type="EMBL" id="MEV0365718.1"/>
    </source>
</evidence>
<dbReference type="InterPro" id="IPR027275">
    <property type="entry name" value="PRC-brl_dom"/>
</dbReference>
<feature type="compositionally biased region" description="Gly residues" evidence="1">
    <location>
        <begin position="130"/>
        <end position="139"/>
    </location>
</feature>
<dbReference type="InterPro" id="IPR019060">
    <property type="entry name" value="DUF2382"/>
</dbReference>
<evidence type="ECO:0000259" key="3">
    <source>
        <dbReference type="Pfam" id="PF09557"/>
    </source>
</evidence>
<evidence type="ECO:0000256" key="1">
    <source>
        <dbReference type="SAM" id="MobiDB-lite"/>
    </source>
</evidence>
<evidence type="ECO:0000259" key="2">
    <source>
        <dbReference type="Pfam" id="PF05239"/>
    </source>
</evidence>
<reference evidence="4 5" key="1">
    <citation type="submission" date="2024-06" db="EMBL/GenBank/DDBJ databases">
        <title>The Natural Products Discovery Center: Release of the First 8490 Sequenced Strains for Exploring Actinobacteria Biosynthetic Diversity.</title>
        <authorList>
            <person name="Kalkreuter E."/>
            <person name="Kautsar S.A."/>
            <person name="Yang D."/>
            <person name="Bader C.D."/>
            <person name="Teijaro C.N."/>
            <person name="Fluegel L."/>
            <person name="Davis C.M."/>
            <person name="Simpson J.R."/>
            <person name="Lauterbach L."/>
            <person name="Steele A.D."/>
            <person name="Gui C."/>
            <person name="Meng S."/>
            <person name="Li G."/>
            <person name="Viehrig K."/>
            <person name="Ye F."/>
            <person name="Su P."/>
            <person name="Kiefer A.F."/>
            <person name="Nichols A."/>
            <person name="Cepeda A.J."/>
            <person name="Yan W."/>
            <person name="Fan B."/>
            <person name="Jiang Y."/>
            <person name="Adhikari A."/>
            <person name="Zheng C.-J."/>
            <person name="Schuster L."/>
            <person name="Cowan T.M."/>
            <person name="Smanski M.J."/>
            <person name="Chevrette M.G."/>
            <person name="De Carvalho L.P.S."/>
            <person name="Shen B."/>
        </authorList>
    </citation>
    <scope>NUCLEOTIDE SEQUENCE [LARGE SCALE GENOMIC DNA]</scope>
    <source>
        <strain evidence="4 5">NPDC050671</strain>
    </source>
</reference>
<dbReference type="Proteomes" id="UP001551658">
    <property type="component" value="Unassembled WGS sequence"/>
</dbReference>
<comment type="caution">
    <text evidence="4">The sequence shown here is derived from an EMBL/GenBank/DDBJ whole genome shotgun (WGS) entry which is preliminary data.</text>
</comment>
<dbReference type="Pfam" id="PF05239">
    <property type="entry name" value="PRC"/>
    <property type="match status" value="1"/>
</dbReference>
<dbReference type="NCBIfam" id="TIGR02271">
    <property type="entry name" value="YsnF/AvaK domain"/>
    <property type="match status" value="1"/>
</dbReference>
<dbReference type="InterPro" id="IPR011033">
    <property type="entry name" value="PRC_barrel-like_sf"/>
</dbReference>
<accession>A0ABV3FDE9</accession>
<dbReference type="InterPro" id="IPR014747">
    <property type="entry name" value="Bac_photo_RC_H_C"/>
</dbReference>
<dbReference type="Gene3D" id="3.90.50.10">
    <property type="entry name" value="Photosynthetic Reaction Center, subunit H, domain 2"/>
    <property type="match status" value="1"/>
</dbReference>
<keyword evidence="5" id="KW-1185">Reference proteome</keyword>
<proteinExistence type="predicted"/>
<evidence type="ECO:0000313" key="5">
    <source>
        <dbReference type="Proteomes" id="UP001551658"/>
    </source>
</evidence>
<dbReference type="PANTHER" id="PTHR38463:SF1">
    <property type="entry name" value="STRESS RESPONSE PROTEIN YSNF"/>
    <property type="match status" value="1"/>
</dbReference>
<organism evidence="4 5">
    <name type="scientific">Nocardia fusca</name>
    <dbReference type="NCBI Taxonomy" id="941183"/>
    <lineage>
        <taxon>Bacteria</taxon>
        <taxon>Bacillati</taxon>
        <taxon>Actinomycetota</taxon>
        <taxon>Actinomycetes</taxon>
        <taxon>Mycobacteriales</taxon>
        <taxon>Nocardiaceae</taxon>
        <taxon>Nocardia</taxon>
    </lineage>
</organism>
<protein>
    <submittedName>
        <fullName evidence="4">PRC and DUF2382 domain-containing protein</fullName>
    </submittedName>
</protein>
<dbReference type="SUPFAM" id="SSF50346">
    <property type="entry name" value="PRC-barrel domain"/>
    <property type="match status" value="1"/>
</dbReference>
<name>A0ABV3FDE9_9NOCA</name>
<feature type="domain" description="PRC-barrel" evidence="2">
    <location>
        <begin position="6"/>
        <end position="65"/>
    </location>
</feature>
<feature type="region of interest" description="Disordered" evidence="1">
    <location>
        <begin position="108"/>
        <end position="147"/>
    </location>
</feature>